<feature type="signal peptide" evidence="1">
    <location>
        <begin position="1"/>
        <end position="20"/>
    </location>
</feature>
<accession>A0ABW5UBQ0</accession>
<evidence type="ECO:0000313" key="4">
    <source>
        <dbReference type="Proteomes" id="UP001597418"/>
    </source>
</evidence>
<feature type="chain" id="PRO_5046087624" evidence="1">
    <location>
        <begin position="21"/>
        <end position="195"/>
    </location>
</feature>
<dbReference type="RefSeq" id="WP_066754842.1">
    <property type="nucleotide sequence ID" value="NZ_JBHUMB010000006.1"/>
</dbReference>
<evidence type="ECO:0000259" key="2">
    <source>
        <dbReference type="Pfam" id="PF13568"/>
    </source>
</evidence>
<evidence type="ECO:0000313" key="3">
    <source>
        <dbReference type="EMBL" id="MFD2742793.1"/>
    </source>
</evidence>
<comment type="caution">
    <text evidence="3">The sequence shown here is derived from an EMBL/GenBank/DDBJ whole genome shotgun (WGS) entry which is preliminary data.</text>
</comment>
<gene>
    <name evidence="3" type="ORF">ACFSQ6_05240</name>
</gene>
<dbReference type="Proteomes" id="UP001597418">
    <property type="component" value="Unassembled WGS sequence"/>
</dbReference>
<dbReference type="Pfam" id="PF13568">
    <property type="entry name" value="OMP_b-brl_2"/>
    <property type="match status" value="1"/>
</dbReference>
<dbReference type="EMBL" id="JBHUMB010000006">
    <property type="protein sequence ID" value="MFD2742793.1"/>
    <property type="molecule type" value="Genomic_DNA"/>
</dbReference>
<keyword evidence="1" id="KW-0732">Signal</keyword>
<feature type="domain" description="Outer membrane protein beta-barrel" evidence="2">
    <location>
        <begin position="19"/>
        <end position="173"/>
    </location>
</feature>
<reference evidence="4" key="1">
    <citation type="journal article" date="2019" name="Int. J. Syst. Evol. Microbiol.">
        <title>The Global Catalogue of Microorganisms (GCM) 10K type strain sequencing project: providing services to taxonomists for standard genome sequencing and annotation.</title>
        <authorList>
            <consortium name="The Broad Institute Genomics Platform"/>
            <consortium name="The Broad Institute Genome Sequencing Center for Infectious Disease"/>
            <person name="Wu L."/>
            <person name="Ma J."/>
        </authorList>
    </citation>
    <scope>NUCLEOTIDE SEQUENCE [LARGE SCALE GENOMIC DNA]</scope>
    <source>
        <strain evidence="4">KCTC 42247</strain>
    </source>
</reference>
<dbReference type="InterPro" id="IPR025665">
    <property type="entry name" value="Beta-barrel_OMP_2"/>
</dbReference>
<proteinExistence type="predicted"/>
<sequence>MKKRILTLIVAITTIFSAQAQLFPSFDLGLKAGMNFSSLRSGGNYFDSSTRAGFLAGAWGRIGVLGLHLQPEVYYSMKNTTLTSEEGQSQELRFSTIDVPVLLGTKIGLGPVGARIQAGPIFSFIFDKDNFNRPNASQTTNFRDNFAAIAFGAGVDISKLSLDLRYEHGLGDLNRGAGDRQRLNLWTLALGFNFL</sequence>
<keyword evidence="4" id="KW-1185">Reference proteome</keyword>
<organism evidence="3 4">
    <name type="scientific">Sphingobacterium populi</name>
    <dbReference type="NCBI Taxonomy" id="1812824"/>
    <lineage>
        <taxon>Bacteria</taxon>
        <taxon>Pseudomonadati</taxon>
        <taxon>Bacteroidota</taxon>
        <taxon>Sphingobacteriia</taxon>
        <taxon>Sphingobacteriales</taxon>
        <taxon>Sphingobacteriaceae</taxon>
        <taxon>Sphingobacterium</taxon>
    </lineage>
</organism>
<protein>
    <submittedName>
        <fullName evidence="3">Porin family protein</fullName>
    </submittedName>
</protein>
<evidence type="ECO:0000256" key="1">
    <source>
        <dbReference type="SAM" id="SignalP"/>
    </source>
</evidence>
<name>A0ABW5UBQ0_9SPHI</name>